<dbReference type="EMBL" id="JAAGNZ010000001">
    <property type="protein sequence ID" value="NEU67605.1"/>
    <property type="molecule type" value="Genomic_DNA"/>
</dbReference>
<proteinExistence type="inferred from homology"/>
<dbReference type="SUPFAM" id="SSF55811">
    <property type="entry name" value="Nudix"/>
    <property type="match status" value="1"/>
</dbReference>
<dbReference type="PROSITE" id="PS00893">
    <property type="entry name" value="NUDIX_BOX"/>
    <property type="match status" value="1"/>
</dbReference>
<dbReference type="InterPro" id="IPR015797">
    <property type="entry name" value="NUDIX_hydrolase-like_dom_sf"/>
</dbReference>
<dbReference type="PANTHER" id="PTHR43046">
    <property type="entry name" value="GDP-MANNOSE MANNOSYL HYDROLASE"/>
    <property type="match status" value="1"/>
</dbReference>
<evidence type="ECO:0000313" key="5">
    <source>
        <dbReference type="EMBL" id="NEU67605.1"/>
    </source>
</evidence>
<dbReference type="PRINTS" id="PR00502">
    <property type="entry name" value="NUDIXFAMILY"/>
</dbReference>
<organism evidence="5 6">
    <name type="scientific">Spirosoma agri</name>
    <dbReference type="NCBI Taxonomy" id="1987381"/>
    <lineage>
        <taxon>Bacteria</taxon>
        <taxon>Pseudomonadati</taxon>
        <taxon>Bacteroidota</taxon>
        <taxon>Cytophagia</taxon>
        <taxon>Cytophagales</taxon>
        <taxon>Cytophagaceae</taxon>
        <taxon>Spirosoma</taxon>
    </lineage>
</organism>
<dbReference type="AlphaFoldDB" id="A0A6M0IIX0"/>
<evidence type="ECO:0000256" key="1">
    <source>
        <dbReference type="ARBA" id="ARBA00001946"/>
    </source>
</evidence>
<comment type="similarity">
    <text evidence="3">Belongs to the Nudix hydrolase family.</text>
</comment>
<comment type="caution">
    <text evidence="5">The sequence shown here is derived from an EMBL/GenBank/DDBJ whole genome shotgun (WGS) entry which is preliminary data.</text>
</comment>
<dbReference type="InterPro" id="IPR020084">
    <property type="entry name" value="NUDIX_hydrolase_CS"/>
</dbReference>
<reference evidence="5 6" key="1">
    <citation type="submission" date="2020-02" db="EMBL/GenBank/DDBJ databases">
        <title>Draft genome sequence of two Spirosoma agri KCTC 52727 and Spirosoma terrae KCTC 52035.</title>
        <authorList>
            <person name="Rojas J."/>
            <person name="Ambika Manirajan B."/>
            <person name="Ratering S."/>
            <person name="Suarez C."/>
            <person name="Schnell S."/>
        </authorList>
    </citation>
    <scope>NUCLEOTIDE SEQUENCE [LARGE SCALE GENOMIC DNA]</scope>
    <source>
        <strain evidence="5 6">KCTC 52727</strain>
    </source>
</reference>
<dbReference type="PANTHER" id="PTHR43046:SF14">
    <property type="entry name" value="MUTT_NUDIX FAMILY PROTEIN"/>
    <property type="match status" value="1"/>
</dbReference>
<evidence type="ECO:0000256" key="3">
    <source>
        <dbReference type="RuleBase" id="RU003476"/>
    </source>
</evidence>
<keyword evidence="6" id="KW-1185">Reference proteome</keyword>
<evidence type="ECO:0000259" key="4">
    <source>
        <dbReference type="PROSITE" id="PS51462"/>
    </source>
</evidence>
<name>A0A6M0IIX0_9BACT</name>
<feature type="domain" description="Nudix hydrolase" evidence="4">
    <location>
        <begin position="13"/>
        <end position="149"/>
    </location>
</feature>
<dbReference type="RefSeq" id="WP_164037895.1">
    <property type="nucleotide sequence ID" value="NZ_JAAGNZ010000001.1"/>
</dbReference>
<dbReference type="InterPro" id="IPR000086">
    <property type="entry name" value="NUDIX_hydrolase_dom"/>
</dbReference>
<accession>A0A6M0IIX0</accession>
<keyword evidence="2 3" id="KW-0378">Hydrolase</keyword>
<dbReference type="Gene3D" id="3.90.79.10">
    <property type="entry name" value="Nucleoside Triphosphate Pyrophosphohydrolase"/>
    <property type="match status" value="1"/>
</dbReference>
<sequence length="161" mass="18133">MDAPNEEVSRLYGNRLRLRVCGLCRDGDRLLMVRHRNIGPANTFWSPPGGGVEFGEKAPDALIREFAEETGLTVSVGDLLFVNEVIAKPLHAVELFFVAQVRTGLLRLGIDPEMGLMNQLIDDVRFMQFDEIKALPADEVHALFRHCNSLDDVFELHGYMH</sequence>
<dbReference type="InterPro" id="IPR020476">
    <property type="entry name" value="Nudix_hydrolase"/>
</dbReference>
<dbReference type="Pfam" id="PF00293">
    <property type="entry name" value="NUDIX"/>
    <property type="match status" value="1"/>
</dbReference>
<dbReference type="Proteomes" id="UP000477386">
    <property type="component" value="Unassembled WGS sequence"/>
</dbReference>
<gene>
    <name evidence="5" type="ORF">GK091_11990</name>
</gene>
<dbReference type="PROSITE" id="PS51462">
    <property type="entry name" value="NUDIX"/>
    <property type="match status" value="1"/>
</dbReference>
<protein>
    <submittedName>
        <fullName evidence="5">NUDIX hydrolase</fullName>
    </submittedName>
</protein>
<dbReference type="CDD" id="cd18880">
    <property type="entry name" value="NUDIX_ADPRase"/>
    <property type="match status" value="1"/>
</dbReference>
<comment type="cofactor">
    <cofactor evidence="1">
        <name>Mg(2+)</name>
        <dbReference type="ChEBI" id="CHEBI:18420"/>
    </cofactor>
</comment>
<evidence type="ECO:0000313" key="6">
    <source>
        <dbReference type="Proteomes" id="UP000477386"/>
    </source>
</evidence>
<evidence type="ECO:0000256" key="2">
    <source>
        <dbReference type="ARBA" id="ARBA00022801"/>
    </source>
</evidence>
<dbReference type="GO" id="GO:0016787">
    <property type="term" value="F:hydrolase activity"/>
    <property type="evidence" value="ECO:0007669"/>
    <property type="project" value="UniProtKB-KW"/>
</dbReference>